<dbReference type="InterPro" id="IPR001845">
    <property type="entry name" value="HTH_ArsR_DNA-bd_dom"/>
</dbReference>
<dbReference type="NCBIfam" id="NF033788">
    <property type="entry name" value="HTH_metalloreg"/>
    <property type="match status" value="1"/>
</dbReference>
<dbReference type="Proteomes" id="UP000199759">
    <property type="component" value="Unassembled WGS sequence"/>
</dbReference>
<dbReference type="Gene3D" id="1.10.10.10">
    <property type="entry name" value="Winged helix-like DNA-binding domain superfamily/Winged helix DNA-binding domain"/>
    <property type="match status" value="1"/>
</dbReference>
<dbReference type="PRINTS" id="PR00778">
    <property type="entry name" value="HTHARSR"/>
</dbReference>
<protein>
    <submittedName>
        <fullName evidence="2">DNA-binding transcriptional regulator, ArsR family</fullName>
    </submittedName>
</protein>
<dbReference type="InterPro" id="IPR011991">
    <property type="entry name" value="ArsR-like_HTH"/>
</dbReference>
<reference evidence="2 3" key="1">
    <citation type="submission" date="2016-10" db="EMBL/GenBank/DDBJ databases">
        <authorList>
            <person name="de Groot N.N."/>
        </authorList>
    </citation>
    <scope>NUCLEOTIDE SEQUENCE [LARGE SCALE GENOMIC DNA]</scope>
    <source>
        <strain evidence="2 3">DSM 16077</strain>
    </source>
</reference>
<dbReference type="RefSeq" id="WP_091770346.1">
    <property type="nucleotide sequence ID" value="NZ_FNHG01000012.1"/>
</dbReference>
<evidence type="ECO:0000313" key="3">
    <source>
        <dbReference type="Proteomes" id="UP000199759"/>
    </source>
</evidence>
<dbReference type="InterPro" id="IPR036388">
    <property type="entry name" value="WH-like_DNA-bd_sf"/>
</dbReference>
<organism evidence="2 3">
    <name type="scientific">Maricaulis salignorans</name>
    <dbReference type="NCBI Taxonomy" id="144026"/>
    <lineage>
        <taxon>Bacteria</taxon>
        <taxon>Pseudomonadati</taxon>
        <taxon>Pseudomonadota</taxon>
        <taxon>Alphaproteobacteria</taxon>
        <taxon>Maricaulales</taxon>
        <taxon>Maricaulaceae</taxon>
        <taxon>Maricaulis</taxon>
    </lineage>
</organism>
<accession>A0A1G9TH38</accession>
<proteinExistence type="predicted"/>
<dbReference type="CDD" id="cd00090">
    <property type="entry name" value="HTH_ARSR"/>
    <property type="match status" value="1"/>
</dbReference>
<dbReference type="GO" id="GO:0003700">
    <property type="term" value="F:DNA-binding transcription factor activity"/>
    <property type="evidence" value="ECO:0007669"/>
    <property type="project" value="InterPro"/>
</dbReference>
<feature type="domain" description="HTH arsR-type" evidence="1">
    <location>
        <begin position="1"/>
        <end position="94"/>
    </location>
</feature>
<sequence length="114" mass="12928">MPNYSDDLDHTFRALADPTRRAVIARLIQGPASVSELAEPFDMAMPSLMQHLRVLESGGLIRSSKQGRVRTCHIEPVQLQRAQDWIAGQRALWEGRLDRLDDYLKTTRSDEDAP</sequence>
<dbReference type="AlphaFoldDB" id="A0A1G9TH38"/>
<keyword evidence="3" id="KW-1185">Reference proteome</keyword>
<dbReference type="EMBL" id="FNHG01000012">
    <property type="protein sequence ID" value="SDM47017.1"/>
    <property type="molecule type" value="Genomic_DNA"/>
</dbReference>
<dbReference type="STRING" id="144026.SAMN04488568_1122"/>
<dbReference type="PANTHER" id="PTHR38600:SF2">
    <property type="entry name" value="SLL0088 PROTEIN"/>
    <property type="match status" value="1"/>
</dbReference>
<evidence type="ECO:0000313" key="2">
    <source>
        <dbReference type="EMBL" id="SDM47017.1"/>
    </source>
</evidence>
<dbReference type="OrthoDB" id="9790747at2"/>
<dbReference type="PROSITE" id="PS50987">
    <property type="entry name" value="HTH_ARSR_2"/>
    <property type="match status" value="1"/>
</dbReference>
<dbReference type="InterPro" id="IPR036390">
    <property type="entry name" value="WH_DNA-bd_sf"/>
</dbReference>
<evidence type="ECO:0000259" key="1">
    <source>
        <dbReference type="PROSITE" id="PS50987"/>
    </source>
</evidence>
<dbReference type="PANTHER" id="PTHR38600">
    <property type="entry name" value="TRANSCRIPTIONAL REGULATORY PROTEIN"/>
    <property type="match status" value="1"/>
</dbReference>
<gene>
    <name evidence="2" type="ORF">SAMN04488568_1122</name>
</gene>
<keyword evidence="2" id="KW-0238">DNA-binding</keyword>
<dbReference type="Pfam" id="PF12840">
    <property type="entry name" value="HTH_20"/>
    <property type="match status" value="1"/>
</dbReference>
<dbReference type="SUPFAM" id="SSF46785">
    <property type="entry name" value="Winged helix' DNA-binding domain"/>
    <property type="match status" value="1"/>
</dbReference>
<name>A0A1G9TH38_9PROT</name>
<dbReference type="GO" id="GO:0003677">
    <property type="term" value="F:DNA binding"/>
    <property type="evidence" value="ECO:0007669"/>
    <property type="project" value="UniProtKB-KW"/>
</dbReference>
<dbReference type="SMART" id="SM00418">
    <property type="entry name" value="HTH_ARSR"/>
    <property type="match status" value="1"/>
</dbReference>